<keyword evidence="1" id="KW-0732">Signal</keyword>
<organism evidence="2 3">
    <name type="scientific">Chryseobacterium wanjuense</name>
    <dbReference type="NCBI Taxonomy" id="356305"/>
    <lineage>
        <taxon>Bacteria</taxon>
        <taxon>Pseudomonadati</taxon>
        <taxon>Bacteroidota</taxon>
        <taxon>Flavobacteriia</taxon>
        <taxon>Flavobacteriales</taxon>
        <taxon>Weeksellaceae</taxon>
        <taxon>Chryseobacterium group</taxon>
        <taxon>Chryseobacterium</taxon>
    </lineage>
</organism>
<proteinExistence type="predicted"/>
<keyword evidence="3" id="KW-1185">Reference proteome</keyword>
<dbReference type="Proteomes" id="UP000199469">
    <property type="component" value="Unassembled WGS sequence"/>
</dbReference>
<feature type="signal peptide" evidence="1">
    <location>
        <begin position="1"/>
        <end position="21"/>
    </location>
</feature>
<evidence type="ECO:0000256" key="1">
    <source>
        <dbReference type="SAM" id="SignalP"/>
    </source>
</evidence>
<name>A0A1I0MUG4_9FLAO</name>
<feature type="chain" id="PRO_5011634949" evidence="1">
    <location>
        <begin position="22"/>
        <end position="338"/>
    </location>
</feature>
<dbReference type="EMBL" id="FOIU01000001">
    <property type="protein sequence ID" value="SEV91964.1"/>
    <property type="molecule type" value="Genomic_DNA"/>
</dbReference>
<dbReference type="AlphaFoldDB" id="A0A1I0MUG4"/>
<gene>
    <name evidence="2" type="ORF">SAMN05421841_0193</name>
</gene>
<reference evidence="3" key="1">
    <citation type="submission" date="2016-10" db="EMBL/GenBank/DDBJ databases">
        <authorList>
            <person name="Varghese N."/>
            <person name="Submissions S."/>
        </authorList>
    </citation>
    <scope>NUCLEOTIDE SEQUENCE [LARGE SCALE GENOMIC DNA]</scope>
    <source>
        <strain evidence="3">DSM 17724</strain>
    </source>
</reference>
<evidence type="ECO:0000313" key="2">
    <source>
        <dbReference type="EMBL" id="SEV91964.1"/>
    </source>
</evidence>
<protein>
    <submittedName>
        <fullName evidence="2">Uncharacterized protein</fullName>
    </submittedName>
</protein>
<accession>A0A1I0MUG4</accession>
<evidence type="ECO:0000313" key="3">
    <source>
        <dbReference type="Proteomes" id="UP000199469"/>
    </source>
</evidence>
<dbReference type="OrthoDB" id="1248938at2"/>
<dbReference type="RefSeq" id="WP_089790221.1">
    <property type="nucleotide sequence ID" value="NZ_FOIU01000001.1"/>
</dbReference>
<sequence length="338" mass="36100">MKNRILLISLLFVFYNFNAQVGINTVSPTATLEITAKNSTGTSATTEGLLIPRVDRQRAQSMTAIPVSTLIYVNDFSSGTPTGNAVNIDNNGYYYYDGTVWMKLNTNIYNSNGTLTENRVVTQNGNTLAFEGTSVNAFSVDGTTLSVDAASNRVGVGTNAPAQGLDIEGTARLSQSVAANTPIRLPGTTKPLYVNSTDGTVTHAPIGFTRVSGGFRPSIPFTIATLPVTNTIIRVRFVCHVDQSDETNNSDTANYAYGDFTIVGTGTADPIRFRDVNIKNFDGTAKTLITNTPTTITWSNGSTISGNPTITLNQTTGEFRMNAGTVALSYFFEMLGGS</sequence>
<dbReference type="STRING" id="356305.SAMN05421841_0193"/>